<evidence type="ECO:0000256" key="1">
    <source>
        <dbReference type="SAM" id="MobiDB-lite"/>
    </source>
</evidence>
<gene>
    <name evidence="3" type="ORF">U9M48_008474</name>
</gene>
<name>A0AAQ3SQ53_PASNO</name>
<organism evidence="3 4">
    <name type="scientific">Paspalum notatum var. saurae</name>
    <dbReference type="NCBI Taxonomy" id="547442"/>
    <lineage>
        <taxon>Eukaryota</taxon>
        <taxon>Viridiplantae</taxon>
        <taxon>Streptophyta</taxon>
        <taxon>Embryophyta</taxon>
        <taxon>Tracheophyta</taxon>
        <taxon>Spermatophyta</taxon>
        <taxon>Magnoliopsida</taxon>
        <taxon>Liliopsida</taxon>
        <taxon>Poales</taxon>
        <taxon>Poaceae</taxon>
        <taxon>PACMAD clade</taxon>
        <taxon>Panicoideae</taxon>
        <taxon>Andropogonodae</taxon>
        <taxon>Paspaleae</taxon>
        <taxon>Paspalinae</taxon>
        <taxon>Paspalum</taxon>
    </lineage>
</organism>
<feature type="region of interest" description="Disordered" evidence="1">
    <location>
        <begin position="212"/>
        <end position="237"/>
    </location>
</feature>
<dbReference type="InterPro" id="IPR029480">
    <property type="entry name" value="Transpos_assoc"/>
</dbReference>
<dbReference type="InterPro" id="IPR004242">
    <property type="entry name" value="Transposase_21"/>
</dbReference>
<evidence type="ECO:0000313" key="4">
    <source>
        <dbReference type="Proteomes" id="UP001341281"/>
    </source>
</evidence>
<dbReference type="PANTHER" id="PTHR10775">
    <property type="entry name" value="OS08G0208400 PROTEIN"/>
    <property type="match status" value="1"/>
</dbReference>
<feature type="compositionally biased region" description="Basic residues" evidence="1">
    <location>
        <begin position="222"/>
        <end position="231"/>
    </location>
</feature>
<keyword evidence="4" id="KW-1185">Reference proteome</keyword>
<feature type="domain" description="Transposase-associated" evidence="2">
    <location>
        <begin position="12"/>
        <end position="81"/>
    </location>
</feature>
<dbReference type="Pfam" id="PF02992">
    <property type="entry name" value="Transposase_21"/>
    <property type="match status" value="1"/>
</dbReference>
<dbReference type="Pfam" id="PF13963">
    <property type="entry name" value="Transpos_assoc"/>
    <property type="match status" value="1"/>
</dbReference>
<sequence length="475" mass="54636">MASKKSKTGGKSRVDPSYLIEVDKFIETANKHATKTNSVGIICPCRICKNKMVAREDKTVRSHLICHGFVKHYHTCIYHGEEKITYKFISDDEDMDEEIFLVAHANYVDAVENNEGVEHNEGVFEIIPAGSSGDLGDDCDQDADDLEEMLKHFEADVIHKHAKGLEHFEPVKDAAKQSVYDKSKGCLAHWSQLRFEECPTCGASRYKNNEVFTGQDDQGPGIRKKRKKGSRKNVVPPEEEVQTCLGIEDNQRKIPALVMWYLNPIDRLRRLFANPREAKLMRWWHEERAKELAHPADGTQWKRNVRFALSTDGMNPFGDRSSTHSTWPVILTIYNLPTWLCQKWKYLLLCILIQGPKQPGFEIDVFLEPLMKDMTKLWNEGFKIWDEFGKEEFTLRGIIIITINDYPALFSLCGQIKGKTGCLVCLDGTSFLYLDGSRKIVYTKYRPFILEGHRYCRKKFYKCFNGKAEPEFAPT</sequence>
<reference evidence="3 4" key="1">
    <citation type="submission" date="2024-02" db="EMBL/GenBank/DDBJ databases">
        <title>High-quality chromosome-scale genome assembly of Pensacola bahiagrass (Paspalum notatum Flugge var. saurae).</title>
        <authorList>
            <person name="Vega J.M."/>
            <person name="Podio M."/>
            <person name="Orjuela J."/>
            <person name="Siena L.A."/>
            <person name="Pessino S.C."/>
            <person name="Combes M.C."/>
            <person name="Mariac C."/>
            <person name="Albertini E."/>
            <person name="Pupilli F."/>
            <person name="Ortiz J.P.A."/>
            <person name="Leblanc O."/>
        </authorList>
    </citation>
    <scope>NUCLEOTIDE SEQUENCE [LARGE SCALE GENOMIC DNA]</scope>
    <source>
        <strain evidence="3">R1</strain>
        <tissue evidence="3">Leaf</tissue>
    </source>
</reference>
<protein>
    <recommendedName>
        <fullName evidence="2">Transposase-associated domain-containing protein</fullName>
    </recommendedName>
</protein>
<dbReference type="AlphaFoldDB" id="A0AAQ3SQ53"/>
<dbReference type="EMBL" id="CP144746">
    <property type="protein sequence ID" value="WVZ58179.1"/>
    <property type="molecule type" value="Genomic_DNA"/>
</dbReference>
<dbReference type="PANTHER" id="PTHR10775:SF169">
    <property type="entry name" value="TRANSPOSASE"/>
    <property type="match status" value="1"/>
</dbReference>
<proteinExistence type="predicted"/>
<dbReference type="Proteomes" id="UP001341281">
    <property type="component" value="Chromosome 02"/>
</dbReference>
<accession>A0AAQ3SQ53</accession>
<evidence type="ECO:0000259" key="2">
    <source>
        <dbReference type="Pfam" id="PF13963"/>
    </source>
</evidence>
<evidence type="ECO:0000313" key="3">
    <source>
        <dbReference type="EMBL" id="WVZ58179.1"/>
    </source>
</evidence>